<evidence type="ECO:0000256" key="1">
    <source>
        <dbReference type="SAM" id="MobiDB-lite"/>
    </source>
</evidence>
<name>A0ABD5DZG7_9ACTN</name>
<dbReference type="AlphaFoldDB" id="A0ABD5DZG7"/>
<accession>A0ABD5DZG7</accession>
<proteinExistence type="predicted"/>
<comment type="caution">
    <text evidence="3">The sequence shown here is derived from an EMBL/GenBank/DDBJ whole genome shotgun (WGS) entry which is preliminary data.</text>
</comment>
<gene>
    <name evidence="3" type="ORF">RM574_01450</name>
</gene>
<evidence type="ECO:0008006" key="5">
    <source>
        <dbReference type="Google" id="ProtNLM"/>
    </source>
</evidence>
<evidence type="ECO:0000313" key="4">
    <source>
        <dbReference type="Proteomes" id="UP001183607"/>
    </source>
</evidence>
<evidence type="ECO:0000256" key="2">
    <source>
        <dbReference type="SAM" id="Phobius"/>
    </source>
</evidence>
<keyword evidence="2" id="KW-1133">Transmembrane helix</keyword>
<organism evidence="3 4">
    <name type="scientific">Streptomyces evansiae</name>
    <dbReference type="NCBI Taxonomy" id="3075535"/>
    <lineage>
        <taxon>Bacteria</taxon>
        <taxon>Bacillati</taxon>
        <taxon>Actinomycetota</taxon>
        <taxon>Actinomycetes</taxon>
        <taxon>Kitasatosporales</taxon>
        <taxon>Streptomycetaceae</taxon>
        <taxon>Streptomyces</taxon>
    </lineage>
</organism>
<reference evidence="4" key="1">
    <citation type="submission" date="2023-07" db="EMBL/GenBank/DDBJ databases">
        <title>30 novel species of actinomycetes from the DSMZ collection.</title>
        <authorList>
            <person name="Nouioui I."/>
        </authorList>
    </citation>
    <scope>NUCLEOTIDE SEQUENCE [LARGE SCALE GENOMIC DNA]</scope>
    <source>
        <strain evidence="4">DSM 41982</strain>
    </source>
</reference>
<evidence type="ECO:0000313" key="3">
    <source>
        <dbReference type="EMBL" id="MDT0414143.1"/>
    </source>
</evidence>
<dbReference type="EMBL" id="JAVRER010000002">
    <property type="protein sequence ID" value="MDT0414143.1"/>
    <property type="molecule type" value="Genomic_DNA"/>
</dbReference>
<feature type="transmembrane region" description="Helical" evidence="2">
    <location>
        <begin position="114"/>
        <end position="134"/>
    </location>
</feature>
<feature type="compositionally biased region" description="Low complexity" evidence="1">
    <location>
        <begin position="18"/>
        <end position="37"/>
    </location>
</feature>
<sequence>MSYGDPNNPYGPPGGQQPGKQQGNPPGYPQQPGYGYPQAPPVDPNAPYGYGYGYGGPGYPAEMPGGVKTARVLLWVIVGLCLIGTVIYSLGAVASNGDDFSEFESSLSDSQNAGIAWGIAVFSLAWAIGAAVLALQVRSGGNGVRVTTLVFGIVTAVLGLFPFVIVGIPHLVMGVLVAVFVGKSDGAAWFNRPRG</sequence>
<keyword evidence="2" id="KW-0472">Membrane</keyword>
<keyword evidence="2" id="KW-0812">Transmembrane</keyword>
<protein>
    <recommendedName>
        <fullName evidence="5">Integral membrane protein</fullName>
    </recommendedName>
</protein>
<feature type="region of interest" description="Disordered" evidence="1">
    <location>
        <begin position="1"/>
        <end position="40"/>
    </location>
</feature>
<dbReference type="RefSeq" id="WP_093580938.1">
    <property type="nucleotide sequence ID" value="NZ_JAVRER010000002.1"/>
</dbReference>
<dbReference type="Proteomes" id="UP001183607">
    <property type="component" value="Unassembled WGS sequence"/>
</dbReference>
<feature type="transmembrane region" description="Helical" evidence="2">
    <location>
        <begin position="72"/>
        <end position="94"/>
    </location>
</feature>
<feature type="transmembrane region" description="Helical" evidence="2">
    <location>
        <begin position="146"/>
        <end position="165"/>
    </location>
</feature>